<accession>A0A3R7SJP1</accession>
<dbReference type="AlphaFoldDB" id="A0A3R7SJP1"/>
<dbReference type="Proteomes" id="UP000283509">
    <property type="component" value="Unassembled WGS sequence"/>
</dbReference>
<keyword evidence="3" id="KW-1185">Reference proteome</keyword>
<organism evidence="2 3">
    <name type="scientific">Penaeus vannamei</name>
    <name type="common">Whiteleg shrimp</name>
    <name type="synonym">Litopenaeus vannamei</name>
    <dbReference type="NCBI Taxonomy" id="6689"/>
    <lineage>
        <taxon>Eukaryota</taxon>
        <taxon>Metazoa</taxon>
        <taxon>Ecdysozoa</taxon>
        <taxon>Arthropoda</taxon>
        <taxon>Crustacea</taxon>
        <taxon>Multicrustacea</taxon>
        <taxon>Malacostraca</taxon>
        <taxon>Eumalacostraca</taxon>
        <taxon>Eucarida</taxon>
        <taxon>Decapoda</taxon>
        <taxon>Dendrobranchiata</taxon>
        <taxon>Penaeoidea</taxon>
        <taxon>Penaeidae</taxon>
        <taxon>Penaeus</taxon>
    </lineage>
</organism>
<feature type="compositionally biased region" description="Polar residues" evidence="1">
    <location>
        <begin position="125"/>
        <end position="160"/>
    </location>
</feature>
<evidence type="ECO:0000313" key="2">
    <source>
        <dbReference type="EMBL" id="ROT63848.1"/>
    </source>
</evidence>
<proteinExistence type="predicted"/>
<feature type="compositionally biased region" description="Polar residues" evidence="1">
    <location>
        <begin position="186"/>
        <end position="202"/>
    </location>
</feature>
<evidence type="ECO:0000313" key="3">
    <source>
        <dbReference type="Proteomes" id="UP000283509"/>
    </source>
</evidence>
<comment type="caution">
    <text evidence="2">The sequence shown here is derived from an EMBL/GenBank/DDBJ whole genome shotgun (WGS) entry which is preliminary data.</text>
</comment>
<reference evidence="2 3" key="2">
    <citation type="submission" date="2019-01" db="EMBL/GenBank/DDBJ databases">
        <title>The decoding of complex shrimp genome reveals the adaptation for benthos swimmer, frequently molting mechanism and breeding impact on genome.</title>
        <authorList>
            <person name="Sun Y."/>
            <person name="Gao Y."/>
            <person name="Yu Y."/>
        </authorList>
    </citation>
    <scope>NUCLEOTIDE SEQUENCE [LARGE SCALE GENOMIC DNA]</scope>
    <source>
        <tissue evidence="2">Muscle</tissue>
    </source>
</reference>
<feature type="region of interest" description="Disordered" evidence="1">
    <location>
        <begin position="125"/>
        <end position="202"/>
    </location>
</feature>
<reference evidence="2 3" key="1">
    <citation type="submission" date="2018-04" db="EMBL/GenBank/DDBJ databases">
        <authorList>
            <person name="Zhang X."/>
            <person name="Yuan J."/>
            <person name="Li F."/>
            <person name="Xiang J."/>
        </authorList>
    </citation>
    <scope>NUCLEOTIDE SEQUENCE [LARGE SCALE GENOMIC DNA]</scope>
    <source>
        <tissue evidence="2">Muscle</tissue>
    </source>
</reference>
<gene>
    <name evidence="2" type="ORF">C7M84_018229</name>
</gene>
<protein>
    <submittedName>
        <fullName evidence="2">Putative KRAB-A domain-containing protein 2-like</fullName>
    </submittedName>
</protein>
<sequence length="202" mass="22178">MQSRPVKTCKWIMVHQDHLTKFCVLHAVISKRAAEGAPYFRLTMEEFTVHVITELKDVWPSLKFVHGRPRPPQSQGSVERASSIKRIPCEALFGRPAKIGLISSTVPDDIIERLETDELLKLINNPTSANDVNNPTSSADVNNTSTVHDINNPASANDVSNPPMVDDIYNPTAASDSNSADNVNNPTSSVDVNNTPKADNQH</sequence>
<evidence type="ECO:0000256" key="1">
    <source>
        <dbReference type="SAM" id="MobiDB-lite"/>
    </source>
</evidence>
<name>A0A3R7SJP1_PENVA</name>
<dbReference type="EMBL" id="QCYY01003364">
    <property type="protein sequence ID" value="ROT63848.1"/>
    <property type="molecule type" value="Genomic_DNA"/>
</dbReference>
<feature type="compositionally biased region" description="Low complexity" evidence="1">
    <location>
        <begin position="173"/>
        <end position="185"/>
    </location>
</feature>